<keyword evidence="1" id="KW-1185">Reference proteome</keyword>
<gene>
    <name evidence="2" type="ORF">K489DRAFT_311940</name>
</gene>
<organism evidence="2">
    <name type="scientific">Dissoconium aciculare CBS 342.82</name>
    <dbReference type="NCBI Taxonomy" id="1314786"/>
    <lineage>
        <taxon>Eukaryota</taxon>
        <taxon>Fungi</taxon>
        <taxon>Dikarya</taxon>
        <taxon>Ascomycota</taxon>
        <taxon>Pezizomycotina</taxon>
        <taxon>Dothideomycetes</taxon>
        <taxon>Dothideomycetidae</taxon>
        <taxon>Mycosphaerellales</taxon>
        <taxon>Dissoconiaceae</taxon>
        <taxon>Dissoconium</taxon>
    </lineage>
</organism>
<dbReference type="InterPro" id="IPR032675">
    <property type="entry name" value="LRR_dom_sf"/>
</dbReference>
<dbReference type="PANTHER" id="PTHR13318">
    <property type="entry name" value="PARTNER OF PAIRED, ISOFORM B-RELATED"/>
    <property type="match status" value="1"/>
</dbReference>
<dbReference type="Proteomes" id="UP000504637">
    <property type="component" value="Unplaced"/>
</dbReference>
<name>A0A6J3MDG8_9PEZI</name>
<accession>A0A6J3MDG8</accession>
<dbReference type="AlphaFoldDB" id="A0A6J3MDG8"/>
<evidence type="ECO:0000313" key="1">
    <source>
        <dbReference type="Proteomes" id="UP000504637"/>
    </source>
</evidence>
<reference evidence="2" key="1">
    <citation type="submission" date="2020-01" db="EMBL/GenBank/DDBJ databases">
        <authorList>
            <consortium name="DOE Joint Genome Institute"/>
            <person name="Haridas S."/>
            <person name="Albert R."/>
            <person name="Binder M."/>
            <person name="Bloem J."/>
            <person name="Labutti K."/>
            <person name="Salamov A."/>
            <person name="Andreopoulos B."/>
            <person name="Baker S.E."/>
            <person name="Barry K."/>
            <person name="Bills G."/>
            <person name="Bluhm B.H."/>
            <person name="Cannon C."/>
            <person name="Castanera R."/>
            <person name="Culley D.E."/>
            <person name="Daum C."/>
            <person name="Ezra D."/>
            <person name="Gonzalez J.B."/>
            <person name="Henrissat B."/>
            <person name="Kuo A."/>
            <person name="Liang C."/>
            <person name="Lipzen A."/>
            <person name="Lutzoni F."/>
            <person name="Magnuson J."/>
            <person name="Mondo S."/>
            <person name="Nolan M."/>
            <person name="Ohm R."/>
            <person name="Pangilinan J."/>
            <person name="Park H.-J."/>
            <person name="Ramirez L."/>
            <person name="Alfaro M."/>
            <person name="Sun H."/>
            <person name="Tritt A."/>
            <person name="Yoshinaga Y."/>
            <person name="Zwiers L.-H."/>
            <person name="Turgeon B.G."/>
            <person name="Goodwin S.B."/>
            <person name="Spatafora J.W."/>
            <person name="Crous P.W."/>
            <person name="Grigoriev I.V."/>
        </authorList>
    </citation>
    <scope>NUCLEOTIDE SEQUENCE</scope>
    <source>
        <strain evidence="2">CBS 342.82</strain>
    </source>
</reference>
<dbReference type="GO" id="GO:0019005">
    <property type="term" value="C:SCF ubiquitin ligase complex"/>
    <property type="evidence" value="ECO:0007669"/>
    <property type="project" value="TreeGrafter"/>
</dbReference>
<dbReference type="InterPro" id="IPR006553">
    <property type="entry name" value="Leu-rich_rpt_Cys-con_subtyp"/>
</dbReference>
<dbReference type="GeneID" id="54358621"/>
<dbReference type="GO" id="GO:0031146">
    <property type="term" value="P:SCF-dependent proteasomal ubiquitin-dependent protein catabolic process"/>
    <property type="evidence" value="ECO:0007669"/>
    <property type="project" value="TreeGrafter"/>
</dbReference>
<reference evidence="2" key="3">
    <citation type="submission" date="2025-08" db="UniProtKB">
        <authorList>
            <consortium name="RefSeq"/>
        </authorList>
    </citation>
    <scope>IDENTIFICATION</scope>
    <source>
        <strain evidence="2">CBS 342.82</strain>
    </source>
</reference>
<dbReference type="SMART" id="SM00367">
    <property type="entry name" value="LRR_CC"/>
    <property type="match status" value="3"/>
</dbReference>
<evidence type="ECO:0008006" key="3">
    <source>
        <dbReference type="Google" id="ProtNLM"/>
    </source>
</evidence>
<evidence type="ECO:0000313" key="2">
    <source>
        <dbReference type="RefSeq" id="XP_033463092.1"/>
    </source>
</evidence>
<protein>
    <recommendedName>
        <fullName evidence="3">RNI-like protein</fullName>
    </recommendedName>
</protein>
<reference evidence="2" key="2">
    <citation type="submission" date="2020-04" db="EMBL/GenBank/DDBJ databases">
        <authorList>
            <consortium name="NCBI Genome Project"/>
        </authorList>
    </citation>
    <scope>NUCLEOTIDE SEQUENCE</scope>
    <source>
        <strain evidence="2">CBS 342.82</strain>
    </source>
</reference>
<proteinExistence type="predicted"/>
<sequence>MAAREVFPADLCHLIANELGERSDFATLYNCVISSRYFGACGAVSALYRICHAFSAKDEGPDVSVADQDLTAKRMSVLWRSLVLSALGKTMYPYCRHLRTLSLGSLDQLLQSRSEASSNFFTDDLAEFGIMTSKIATRGSKLDIAKSIAAIGEVLTRHAPLLEELSDPMGTSVISVPSVLEAWGPQLGHLRSLEFWDGAVLAQPAVQQILHAHCPQLRSLRIYRCSNDDSDATLSAFINGMAQNSLVEFQNFGECHIGLETCQALNSHAKSLTILELMLSGDDILALAKLPNCIALRTLTLEYAGAPQDLKETQNDSYNKIIAWLQDCVHLKTIAFRGLKSAPDLLTPVLAKTDMLVETLEIAARNEAAMYVAKDHREFHEALSRQSTLRELVLTADVDLMTEEVDYDVIRSICALKNLRQLRLSRISDNFTDVEIQSLASSLPMLELLVIGGIGISDAIWPVLARLHQLKHLAITGITCFTADGIMSFVNSLGAGNKNLILSMLSVDPDYSIDAIVLDKIRGTVVSKLDGRFEYTLLPGRR</sequence>
<dbReference type="OrthoDB" id="10028886at2759"/>
<dbReference type="SUPFAM" id="SSF52047">
    <property type="entry name" value="RNI-like"/>
    <property type="match status" value="1"/>
</dbReference>
<dbReference type="RefSeq" id="XP_033463092.1">
    <property type="nucleotide sequence ID" value="XM_033600821.1"/>
</dbReference>
<dbReference type="Gene3D" id="3.80.10.10">
    <property type="entry name" value="Ribonuclease Inhibitor"/>
    <property type="match status" value="2"/>
</dbReference>